<evidence type="ECO:0000313" key="8">
    <source>
        <dbReference type="Proteomes" id="UP001500929"/>
    </source>
</evidence>
<keyword evidence="8" id="KW-1185">Reference proteome</keyword>
<feature type="transmembrane region" description="Helical" evidence="5">
    <location>
        <begin position="136"/>
        <end position="154"/>
    </location>
</feature>
<proteinExistence type="predicted"/>
<keyword evidence="3" id="KW-0902">Two-component regulatory system</keyword>
<keyword evidence="1" id="KW-0808">Transferase</keyword>
<accession>A0ABN3E4P0</accession>
<evidence type="ECO:0000259" key="6">
    <source>
        <dbReference type="Pfam" id="PF02518"/>
    </source>
</evidence>
<feature type="region of interest" description="Disordered" evidence="4">
    <location>
        <begin position="257"/>
        <end position="293"/>
    </location>
</feature>
<feature type="transmembrane region" description="Helical" evidence="5">
    <location>
        <begin position="84"/>
        <end position="104"/>
    </location>
</feature>
<evidence type="ECO:0000256" key="1">
    <source>
        <dbReference type="ARBA" id="ARBA00022679"/>
    </source>
</evidence>
<name>A0ABN3E4P0_9MICO</name>
<feature type="transmembrane region" description="Helical" evidence="5">
    <location>
        <begin position="33"/>
        <end position="50"/>
    </location>
</feature>
<dbReference type="Gene3D" id="3.30.565.10">
    <property type="entry name" value="Histidine kinase-like ATPase, C-terminal domain"/>
    <property type="match status" value="1"/>
</dbReference>
<protein>
    <recommendedName>
        <fullName evidence="6">Histidine kinase/HSP90-like ATPase domain-containing protein</fullName>
    </recommendedName>
</protein>
<dbReference type="PANTHER" id="PTHR24421">
    <property type="entry name" value="NITRATE/NITRITE SENSOR PROTEIN NARX-RELATED"/>
    <property type="match status" value="1"/>
</dbReference>
<dbReference type="Pfam" id="PF02518">
    <property type="entry name" value="HATPase_c"/>
    <property type="match status" value="1"/>
</dbReference>
<dbReference type="InterPro" id="IPR003594">
    <property type="entry name" value="HATPase_dom"/>
</dbReference>
<evidence type="ECO:0000256" key="4">
    <source>
        <dbReference type="SAM" id="MobiDB-lite"/>
    </source>
</evidence>
<keyword evidence="2" id="KW-0418">Kinase</keyword>
<reference evidence="7 8" key="1">
    <citation type="journal article" date="2019" name="Int. J. Syst. Evol. Microbiol.">
        <title>The Global Catalogue of Microorganisms (GCM) 10K type strain sequencing project: providing services to taxonomists for standard genome sequencing and annotation.</title>
        <authorList>
            <consortium name="The Broad Institute Genomics Platform"/>
            <consortium name="The Broad Institute Genome Sequencing Center for Infectious Disease"/>
            <person name="Wu L."/>
            <person name="Ma J."/>
        </authorList>
    </citation>
    <scope>NUCLEOTIDE SEQUENCE [LARGE SCALE GENOMIC DNA]</scope>
    <source>
        <strain evidence="7 8">JCM 16117</strain>
    </source>
</reference>
<sequence>MTSARETHPAPRDAGGTVTPEARRLAVASGRSLGLVFTVAAMVNLVLPALDRLPSVLPVLAGLTLVAVGFAVPDGKRSRPLRIAGVYLAGLLALTAFLVPGAGVVDGSTLATATLLSSWAIPSLIVGLADRGVHPWFVVGAGVPVLALAVLATLPSGRSAFVALSVAGGWTGMSFAALWLGRSMARIESGVERLREAYVAERRSTEAEARLRYGARVLHDTVLATLSVVAHSGEGVSAAALRAQAAADGALLGRLREGDAPRAPGAAGAPGAPDARVARTGGGAAESASGAGGESLRELVGERFAQAGFSVVWHGSDQSGGSAEAREALAGAVAECLENVRRHSGRKTAEVTMSGDGDVVRVVVTDTGVGFERETVPRGKLGLAESVEARIASVGGSVRVFSALGRGTTVLLEVPA</sequence>
<evidence type="ECO:0000256" key="5">
    <source>
        <dbReference type="SAM" id="Phobius"/>
    </source>
</evidence>
<keyword evidence="5" id="KW-1133">Transmembrane helix</keyword>
<feature type="domain" description="Histidine kinase/HSP90-like ATPase" evidence="6">
    <location>
        <begin position="327"/>
        <end position="415"/>
    </location>
</feature>
<dbReference type="SUPFAM" id="SSF55874">
    <property type="entry name" value="ATPase domain of HSP90 chaperone/DNA topoisomerase II/histidine kinase"/>
    <property type="match status" value="1"/>
</dbReference>
<feature type="transmembrane region" description="Helical" evidence="5">
    <location>
        <begin position="56"/>
        <end position="72"/>
    </location>
</feature>
<dbReference type="RefSeq" id="WP_259481490.1">
    <property type="nucleotide sequence ID" value="NZ_BAAAQY010000014.1"/>
</dbReference>
<dbReference type="InterPro" id="IPR050482">
    <property type="entry name" value="Sensor_HK_TwoCompSys"/>
</dbReference>
<dbReference type="InterPro" id="IPR036890">
    <property type="entry name" value="HATPase_C_sf"/>
</dbReference>
<feature type="compositionally biased region" description="Low complexity" evidence="4">
    <location>
        <begin position="261"/>
        <end position="275"/>
    </location>
</feature>
<dbReference type="Proteomes" id="UP001500929">
    <property type="component" value="Unassembled WGS sequence"/>
</dbReference>
<organism evidence="7 8">
    <name type="scientific">Herbiconiux moechotypicola</name>
    <dbReference type="NCBI Taxonomy" id="637393"/>
    <lineage>
        <taxon>Bacteria</taxon>
        <taxon>Bacillati</taxon>
        <taxon>Actinomycetota</taxon>
        <taxon>Actinomycetes</taxon>
        <taxon>Micrococcales</taxon>
        <taxon>Microbacteriaceae</taxon>
        <taxon>Herbiconiux</taxon>
    </lineage>
</organism>
<keyword evidence="5" id="KW-0812">Transmembrane</keyword>
<comment type="caution">
    <text evidence="7">The sequence shown here is derived from an EMBL/GenBank/DDBJ whole genome shotgun (WGS) entry which is preliminary data.</text>
</comment>
<evidence type="ECO:0000256" key="3">
    <source>
        <dbReference type="ARBA" id="ARBA00023012"/>
    </source>
</evidence>
<gene>
    <name evidence="7" type="ORF">GCM10009851_37340</name>
</gene>
<evidence type="ECO:0000313" key="7">
    <source>
        <dbReference type="EMBL" id="GAA2248452.1"/>
    </source>
</evidence>
<dbReference type="EMBL" id="BAAAQY010000014">
    <property type="protein sequence ID" value="GAA2248452.1"/>
    <property type="molecule type" value="Genomic_DNA"/>
</dbReference>
<evidence type="ECO:0000256" key="2">
    <source>
        <dbReference type="ARBA" id="ARBA00022777"/>
    </source>
</evidence>
<feature type="transmembrane region" description="Helical" evidence="5">
    <location>
        <begin position="160"/>
        <end position="180"/>
    </location>
</feature>
<dbReference type="PANTHER" id="PTHR24421:SF61">
    <property type="entry name" value="OXYGEN SENSOR HISTIDINE KINASE NREB"/>
    <property type="match status" value="1"/>
</dbReference>
<keyword evidence="5" id="KW-0472">Membrane</keyword>